<dbReference type="PROSITE" id="PS50035">
    <property type="entry name" value="PLD"/>
    <property type="match status" value="1"/>
</dbReference>
<sequence>MNNHKARVMVLSAIAFISCSFATVTAGFSPGGTALNLILQFAGSARQSMDVAAYDFTSQPVAQALSASVVRGVAVRLVADEKKSRDRWSLVSALACAGVQVRVNGMYSIMHNKFIVADGSAVETGSFNYTSSAEKRNAENALVITGEPETARQYQTEFNRLWNESSPVTCPAAGLN</sequence>
<dbReference type="InterPro" id="IPR001736">
    <property type="entry name" value="PLipase_D/transphosphatidylase"/>
</dbReference>
<dbReference type="EC" id="3.1.4.4" evidence="3"/>
<dbReference type="PANTHER" id="PTHR43856">
    <property type="entry name" value="CARDIOLIPIN HYDROLASE"/>
    <property type="match status" value="1"/>
</dbReference>
<accession>A0ABD6XL38</accession>
<evidence type="ECO:0000256" key="6">
    <source>
        <dbReference type="ARBA" id="ARBA00023098"/>
    </source>
</evidence>
<evidence type="ECO:0000256" key="2">
    <source>
        <dbReference type="ARBA" id="ARBA00008664"/>
    </source>
</evidence>
<evidence type="ECO:0000256" key="5">
    <source>
        <dbReference type="ARBA" id="ARBA00022963"/>
    </source>
</evidence>
<reference evidence="9 10" key="1">
    <citation type="submission" date="2018-05" db="EMBL/GenBank/DDBJ databases">
        <title>Genomic Encyclopedia of Type Strains, Phase IV (KMG-V): Genome sequencing to study the core and pangenomes of soil and plant-associated prokaryotes.</title>
        <authorList>
            <person name="Whitman W."/>
        </authorList>
    </citation>
    <scope>NUCLEOTIDE SEQUENCE [LARGE SCALE GENOMIC DNA]</scope>
    <source>
        <strain evidence="9 10">PNG 92-11</strain>
    </source>
</reference>
<keyword evidence="7" id="KW-0732">Signal</keyword>
<dbReference type="AlphaFoldDB" id="A0ABD6XL38"/>
<dbReference type="InterPro" id="IPR051406">
    <property type="entry name" value="PLD_domain"/>
</dbReference>
<dbReference type="InterPro" id="IPR025202">
    <property type="entry name" value="PLD-like_dom"/>
</dbReference>
<feature type="domain" description="PLD phosphodiesterase" evidence="8">
    <location>
        <begin position="106"/>
        <end position="133"/>
    </location>
</feature>
<dbReference type="Proteomes" id="UP000245996">
    <property type="component" value="Unassembled WGS sequence"/>
</dbReference>
<proteinExistence type="inferred from homology"/>
<keyword evidence="4" id="KW-0378">Hydrolase</keyword>
<dbReference type="Gene3D" id="3.30.870.10">
    <property type="entry name" value="Endonuclease Chain A"/>
    <property type="match status" value="1"/>
</dbReference>
<keyword evidence="5" id="KW-0442">Lipid degradation</keyword>
<evidence type="ECO:0000256" key="3">
    <source>
        <dbReference type="ARBA" id="ARBA00012027"/>
    </source>
</evidence>
<dbReference type="SUPFAM" id="SSF56024">
    <property type="entry name" value="Phospholipase D/nuclease"/>
    <property type="match status" value="1"/>
</dbReference>
<keyword evidence="6" id="KW-0443">Lipid metabolism</keyword>
<gene>
    <name evidence="9" type="ORF">C7430_11726</name>
</gene>
<comment type="caution">
    <text evidence="9">The sequence shown here is derived from an EMBL/GenBank/DDBJ whole genome shotgun (WGS) entry which is preliminary data.</text>
</comment>
<dbReference type="CDD" id="cd09170">
    <property type="entry name" value="PLDc_Nuc"/>
    <property type="match status" value="1"/>
</dbReference>
<feature type="signal peptide" evidence="7">
    <location>
        <begin position="1"/>
        <end position="22"/>
    </location>
</feature>
<dbReference type="PROSITE" id="PS51257">
    <property type="entry name" value="PROKAR_LIPOPROTEIN"/>
    <property type="match status" value="1"/>
</dbReference>
<evidence type="ECO:0000259" key="8">
    <source>
        <dbReference type="PROSITE" id="PS50035"/>
    </source>
</evidence>
<name>A0ABD6XL38_ENTAG</name>
<dbReference type="EMBL" id="QGHE01000017">
    <property type="protein sequence ID" value="PWJ73899.1"/>
    <property type="molecule type" value="Genomic_DNA"/>
</dbReference>
<feature type="chain" id="PRO_5044875684" description="phospholipase D" evidence="7">
    <location>
        <begin position="23"/>
        <end position="176"/>
    </location>
</feature>
<dbReference type="GO" id="GO:0016042">
    <property type="term" value="P:lipid catabolic process"/>
    <property type="evidence" value="ECO:0007669"/>
    <property type="project" value="UniProtKB-KW"/>
</dbReference>
<evidence type="ECO:0000313" key="10">
    <source>
        <dbReference type="Proteomes" id="UP000245996"/>
    </source>
</evidence>
<comment type="catalytic activity">
    <reaction evidence="1">
        <text>a 1,2-diacyl-sn-glycero-3-phosphocholine + H2O = a 1,2-diacyl-sn-glycero-3-phosphate + choline + H(+)</text>
        <dbReference type="Rhea" id="RHEA:14445"/>
        <dbReference type="ChEBI" id="CHEBI:15354"/>
        <dbReference type="ChEBI" id="CHEBI:15377"/>
        <dbReference type="ChEBI" id="CHEBI:15378"/>
        <dbReference type="ChEBI" id="CHEBI:57643"/>
        <dbReference type="ChEBI" id="CHEBI:58608"/>
        <dbReference type="EC" id="3.1.4.4"/>
    </reaction>
</comment>
<evidence type="ECO:0000256" key="7">
    <source>
        <dbReference type="SAM" id="SignalP"/>
    </source>
</evidence>
<organism evidence="9 10">
    <name type="scientific">Enterobacter agglomerans</name>
    <name type="common">Erwinia herbicola</name>
    <name type="synonym">Pantoea agglomerans</name>
    <dbReference type="NCBI Taxonomy" id="549"/>
    <lineage>
        <taxon>Bacteria</taxon>
        <taxon>Pseudomonadati</taxon>
        <taxon>Pseudomonadota</taxon>
        <taxon>Gammaproteobacteria</taxon>
        <taxon>Enterobacterales</taxon>
        <taxon>Erwiniaceae</taxon>
        <taxon>Pantoea</taxon>
        <taxon>Pantoea agglomerans group</taxon>
    </lineage>
</organism>
<evidence type="ECO:0000256" key="1">
    <source>
        <dbReference type="ARBA" id="ARBA00000798"/>
    </source>
</evidence>
<protein>
    <recommendedName>
        <fullName evidence="3">phospholipase D</fullName>
        <ecNumber evidence="3">3.1.4.4</ecNumber>
    </recommendedName>
</protein>
<dbReference type="Pfam" id="PF13091">
    <property type="entry name" value="PLDc_2"/>
    <property type="match status" value="1"/>
</dbReference>
<dbReference type="RefSeq" id="WP_227028401.1">
    <property type="nucleotide sequence ID" value="NZ_JBBJPU010000022.1"/>
</dbReference>
<evidence type="ECO:0000313" key="9">
    <source>
        <dbReference type="EMBL" id="PWJ73899.1"/>
    </source>
</evidence>
<comment type="similarity">
    <text evidence="2">Belongs to the phospholipase D family.</text>
</comment>
<dbReference type="GO" id="GO:0006793">
    <property type="term" value="P:phosphorus metabolic process"/>
    <property type="evidence" value="ECO:0007669"/>
    <property type="project" value="UniProtKB-ARBA"/>
</dbReference>
<dbReference type="PANTHER" id="PTHR43856:SF1">
    <property type="entry name" value="MITOCHONDRIAL CARDIOLIPIN HYDROLASE"/>
    <property type="match status" value="1"/>
</dbReference>
<evidence type="ECO:0000256" key="4">
    <source>
        <dbReference type="ARBA" id="ARBA00022801"/>
    </source>
</evidence>
<dbReference type="GO" id="GO:0004630">
    <property type="term" value="F:phospholipase D activity"/>
    <property type="evidence" value="ECO:0007669"/>
    <property type="project" value="UniProtKB-EC"/>
</dbReference>